<feature type="transmembrane region" description="Helical" evidence="1">
    <location>
        <begin position="45"/>
        <end position="63"/>
    </location>
</feature>
<feature type="transmembrane region" description="Helical" evidence="1">
    <location>
        <begin position="20"/>
        <end position="38"/>
    </location>
</feature>
<reference evidence="2" key="3">
    <citation type="submission" date="2023-05" db="EMBL/GenBank/DDBJ databases">
        <authorList>
            <person name="Smith C.H."/>
        </authorList>
    </citation>
    <scope>NUCLEOTIDE SEQUENCE</scope>
    <source>
        <strain evidence="2">CHS0354</strain>
        <tissue evidence="2">Mantle</tissue>
    </source>
</reference>
<organism evidence="2 3">
    <name type="scientific">Potamilus streckersoni</name>
    <dbReference type="NCBI Taxonomy" id="2493646"/>
    <lineage>
        <taxon>Eukaryota</taxon>
        <taxon>Metazoa</taxon>
        <taxon>Spiralia</taxon>
        <taxon>Lophotrochozoa</taxon>
        <taxon>Mollusca</taxon>
        <taxon>Bivalvia</taxon>
        <taxon>Autobranchia</taxon>
        <taxon>Heteroconchia</taxon>
        <taxon>Palaeoheterodonta</taxon>
        <taxon>Unionida</taxon>
        <taxon>Unionoidea</taxon>
        <taxon>Unionidae</taxon>
        <taxon>Ambleminae</taxon>
        <taxon>Lampsilini</taxon>
        <taxon>Potamilus</taxon>
    </lineage>
</organism>
<protein>
    <submittedName>
        <fullName evidence="2">Uncharacterized protein</fullName>
    </submittedName>
</protein>
<proteinExistence type="predicted"/>
<reference evidence="2" key="1">
    <citation type="journal article" date="2021" name="Genome Biol. Evol.">
        <title>A High-Quality Reference Genome for a Parasitic Bivalve with Doubly Uniparental Inheritance (Bivalvia: Unionida).</title>
        <authorList>
            <person name="Smith C.H."/>
        </authorList>
    </citation>
    <scope>NUCLEOTIDE SEQUENCE</scope>
    <source>
        <strain evidence="2">CHS0354</strain>
    </source>
</reference>
<comment type="caution">
    <text evidence="2">The sequence shown here is derived from an EMBL/GenBank/DDBJ whole genome shotgun (WGS) entry which is preliminary data.</text>
</comment>
<sequence length="140" mass="16473">MFPFFACSLTFLHVPFLSCMFQYFFACSLSFCMLSFFFACSLTFLYIPMFLFSLYVLLLFWMFSCSLAYFLSILQVPLCFCIFSFFFECFLSFFFLRLAFSLLHLSNMCSLIFSLHFLTSLFGTTPMDANNNNMTFLIVL</sequence>
<name>A0AAE0RNL2_9BIVA</name>
<evidence type="ECO:0000313" key="3">
    <source>
        <dbReference type="Proteomes" id="UP001195483"/>
    </source>
</evidence>
<reference evidence="2" key="2">
    <citation type="journal article" date="2021" name="Genome Biol. Evol.">
        <title>Developing a high-quality reference genome for a parasitic bivalve with doubly uniparental inheritance (Bivalvia: Unionida).</title>
        <authorList>
            <person name="Smith C.H."/>
        </authorList>
    </citation>
    <scope>NUCLEOTIDE SEQUENCE</scope>
    <source>
        <strain evidence="2">CHS0354</strain>
        <tissue evidence="2">Mantle</tissue>
    </source>
</reference>
<keyword evidence="3" id="KW-1185">Reference proteome</keyword>
<dbReference type="Proteomes" id="UP001195483">
    <property type="component" value="Unassembled WGS sequence"/>
</dbReference>
<dbReference type="AlphaFoldDB" id="A0AAE0RNL2"/>
<keyword evidence="1" id="KW-1133">Transmembrane helix</keyword>
<keyword evidence="1" id="KW-0472">Membrane</keyword>
<accession>A0AAE0RNL2</accession>
<gene>
    <name evidence="2" type="ORF">CHS0354_004965</name>
</gene>
<keyword evidence="1" id="KW-0812">Transmembrane</keyword>
<evidence type="ECO:0000256" key="1">
    <source>
        <dbReference type="SAM" id="Phobius"/>
    </source>
</evidence>
<feature type="transmembrane region" description="Helical" evidence="1">
    <location>
        <begin position="108"/>
        <end position="127"/>
    </location>
</feature>
<evidence type="ECO:0000313" key="2">
    <source>
        <dbReference type="EMBL" id="KAK3576678.1"/>
    </source>
</evidence>
<dbReference type="EMBL" id="JAEAOA010000362">
    <property type="protein sequence ID" value="KAK3576678.1"/>
    <property type="molecule type" value="Genomic_DNA"/>
</dbReference>
<feature type="transmembrane region" description="Helical" evidence="1">
    <location>
        <begin position="69"/>
        <end position="96"/>
    </location>
</feature>